<dbReference type="Proteomes" id="UP000184342">
    <property type="component" value="Unassembled WGS sequence"/>
</dbReference>
<gene>
    <name evidence="8" type="ORF">SAMN02745691_01120</name>
</gene>
<keyword evidence="3" id="KW-0813">Transport</keyword>
<feature type="transmembrane region" description="Helical" evidence="7">
    <location>
        <begin position="373"/>
        <end position="396"/>
    </location>
</feature>
<proteinExistence type="inferred from homology"/>
<keyword evidence="9" id="KW-1185">Reference proteome</keyword>
<name>A0A1M6FDS0_9FIRM</name>
<dbReference type="STRING" id="1122934.SAMN02745691_01120"/>
<evidence type="ECO:0000256" key="4">
    <source>
        <dbReference type="ARBA" id="ARBA00022692"/>
    </source>
</evidence>
<comment type="similarity">
    <text evidence="2">Belongs to the nucleobase:cation symporter-2 (NCS2) (TC 2.A.40) family.</text>
</comment>
<dbReference type="EMBL" id="FQYT01000009">
    <property type="protein sequence ID" value="SHI95795.1"/>
    <property type="molecule type" value="Genomic_DNA"/>
</dbReference>
<dbReference type="PANTHER" id="PTHR42810">
    <property type="entry name" value="PURINE PERMEASE C1399.01C-RELATED"/>
    <property type="match status" value="1"/>
</dbReference>
<dbReference type="GO" id="GO:0005886">
    <property type="term" value="C:plasma membrane"/>
    <property type="evidence" value="ECO:0007669"/>
    <property type="project" value="TreeGrafter"/>
</dbReference>
<feature type="transmembrane region" description="Helical" evidence="7">
    <location>
        <begin position="315"/>
        <end position="334"/>
    </location>
</feature>
<dbReference type="NCBIfam" id="NF037981">
    <property type="entry name" value="NCS2_1"/>
    <property type="match status" value="1"/>
</dbReference>
<feature type="transmembrane region" description="Helical" evidence="7">
    <location>
        <begin position="346"/>
        <end position="367"/>
    </location>
</feature>
<protein>
    <submittedName>
        <fullName evidence="8">Nucleobase:cation symporter-2, NCS2 family</fullName>
    </submittedName>
</protein>
<feature type="transmembrane region" description="Helical" evidence="7">
    <location>
        <begin position="20"/>
        <end position="37"/>
    </location>
</feature>
<feature type="transmembrane region" description="Helical" evidence="7">
    <location>
        <begin position="163"/>
        <end position="189"/>
    </location>
</feature>
<dbReference type="RefSeq" id="WP_094757324.1">
    <property type="nucleotide sequence ID" value="NZ_FQYT01000009.1"/>
</dbReference>
<dbReference type="Pfam" id="PF00860">
    <property type="entry name" value="Xan_ur_permease"/>
    <property type="match status" value="1"/>
</dbReference>
<dbReference type="PANTHER" id="PTHR42810:SF2">
    <property type="entry name" value="PURINE PERMEASE C1399.01C-RELATED"/>
    <property type="match status" value="1"/>
</dbReference>
<comment type="subcellular location">
    <subcellularLocation>
        <location evidence="1">Membrane</location>
        <topology evidence="1">Multi-pass membrane protein</topology>
    </subcellularLocation>
</comment>
<feature type="transmembrane region" description="Helical" evidence="7">
    <location>
        <begin position="209"/>
        <end position="236"/>
    </location>
</feature>
<feature type="transmembrane region" description="Helical" evidence="7">
    <location>
        <begin position="132"/>
        <end position="151"/>
    </location>
</feature>
<feature type="non-terminal residue" evidence="8">
    <location>
        <position position="1"/>
    </location>
</feature>
<accession>A0A1M6FDS0</accession>
<evidence type="ECO:0000256" key="7">
    <source>
        <dbReference type="SAM" id="Phobius"/>
    </source>
</evidence>
<evidence type="ECO:0000313" key="8">
    <source>
        <dbReference type="EMBL" id="SHI95795.1"/>
    </source>
</evidence>
<feature type="transmembrane region" description="Helical" evidence="7">
    <location>
        <begin position="100"/>
        <end position="120"/>
    </location>
</feature>
<dbReference type="InterPro" id="IPR006043">
    <property type="entry name" value="NCS2"/>
</dbReference>
<evidence type="ECO:0000313" key="9">
    <source>
        <dbReference type="Proteomes" id="UP000184342"/>
    </source>
</evidence>
<keyword evidence="6 7" id="KW-0472">Membrane</keyword>
<keyword evidence="4 7" id="KW-0812">Transmembrane</keyword>
<organism evidence="8 9">
    <name type="scientific">Parasporobacterium paucivorans DSM 15970</name>
    <dbReference type="NCBI Taxonomy" id="1122934"/>
    <lineage>
        <taxon>Bacteria</taxon>
        <taxon>Bacillati</taxon>
        <taxon>Bacillota</taxon>
        <taxon>Clostridia</taxon>
        <taxon>Lachnospirales</taxon>
        <taxon>Lachnospiraceae</taxon>
        <taxon>Parasporobacterium</taxon>
    </lineage>
</organism>
<reference evidence="8 9" key="1">
    <citation type="submission" date="2016-11" db="EMBL/GenBank/DDBJ databases">
        <authorList>
            <person name="Jaros S."/>
            <person name="Januszkiewicz K."/>
            <person name="Wedrychowicz H."/>
        </authorList>
    </citation>
    <scope>NUCLEOTIDE SEQUENCE [LARGE SCALE GENOMIC DNA]</scope>
    <source>
        <strain evidence="8 9">DSM 15970</strain>
    </source>
</reference>
<feature type="transmembrane region" description="Helical" evidence="7">
    <location>
        <begin position="67"/>
        <end position="88"/>
    </location>
</feature>
<evidence type="ECO:0000256" key="2">
    <source>
        <dbReference type="ARBA" id="ARBA00008821"/>
    </source>
</evidence>
<evidence type="ECO:0000256" key="1">
    <source>
        <dbReference type="ARBA" id="ARBA00004141"/>
    </source>
</evidence>
<dbReference type="GO" id="GO:0042907">
    <property type="term" value="F:xanthine transmembrane transporter activity"/>
    <property type="evidence" value="ECO:0007669"/>
    <property type="project" value="TreeGrafter"/>
</dbReference>
<dbReference type="OrthoDB" id="9805749at2"/>
<dbReference type="AlphaFoldDB" id="A0A1M6FDS0"/>
<evidence type="ECO:0000256" key="5">
    <source>
        <dbReference type="ARBA" id="ARBA00022989"/>
    </source>
</evidence>
<keyword evidence="5 7" id="KW-1133">Transmembrane helix</keyword>
<sequence length="405" mass="42428">NLFLGPVVLIAVMQLNISDATALIALTFLACGLATVIQAGLFLKYPVIQGMSFASLGAIIAIASKQGFAVCFGSIIISGLVIVALGYLKVLSKVVKHIIPPIVAGMVIVVVGVSLMFTSWNSLITAPGDQNINFIEGGFTAVILIIMIFIGKHPSKVGKFFRSGCVIYAMILGTVFSAFFGNVNLATVGTSPWVGIPDIFHFGLPKFDFGVVLVMVFILFIVFVEAMGTWFTVSVISGEPLEDKRLDQGVVGEGIGSMIGAVLCGVPVTSYGTNSGVIAVTKNLSKWTAVGAGVICVVLAFLPKIMNIIACVPAAVIWGVFLIMTALIAQSGLMSVAHHFQDERNGLYMGLVIMITVGSSLLPAAVVGQMPTLLSYLFGSSITIGSLAAIVLHIILPKSRAAAKS</sequence>
<evidence type="ECO:0000256" key="6">
    <source>
        <dbReference type="ARBA" id="ARBA00023136"/>
    </source>
</evidence>
<evidence type="ECO:0000256" key="3">
    <source>
        <dbReference type="ARBA" id="ARBA00022448"/>
    </source>
</evidence>
<feature type="transmembrane region" description="Helical" evidence="7">
    <location>
        <begin position="287"/>
        <end position="309"/>
    </location>
</feature>